<evidence type="ECO:0000256" key="1">
    <source>
        <dbReference type="SAM" id="MobiDB-lite"/>
    </source>
</evidence>
<evidence type="ECO:0000313" key="2">
    <source>
        <dbReference type="EMBL" id="CAI2373204.1"/>
    </source>
</evidence>
<sequence length="242" mass="28160">MSSVQVESLCGTKRKAKSNWINLTLGEIEYQEEIRDKEVQFLREKIEKLKSDNFMLRKRAEYYKQMALKAKGESAKIEENFDIFKRASQKLENYRKFEIDDQRHLLVNMCKCILSDGFSLRGITFNMISTLIRGNLPPVDHQNSQDGKKAGFFIYFKDKEIQISSKEKELFKNFQSNQLLLGMLTGQVDSWLKEMNTKAEKDPASNCQRNSDDAEGRQQRTLHTMDNSGLLKHGRSLVPKFE</sequence>
<dbReference type="AlphaFoldDB" id="A0AAD2CW76"/>
<organism evidence="2 3">
    <name type="scientific">Euplotes crassus</name>
    <dbReference type="NCBI Taxonomy" id="5936"/>
    <lineage>
        <taxon>Eukaryota</taxon>
        <taxon>Sar</taxon>
        <taxon>Alveolata</taxon>
        <taxon>Ciliophora</taxon>
        <taxon>Intramacronucleata</taxon>
        <taxon>Spirotrichea</taxon>
        <taxon>Hypotrichia</taxon>
        <taxon>Euplotida</taxon>
        <taxon>Euplotidae</taxon>
        <taxon>Moneuplotes</taxon>
    </lineage>
</organism>
<feature type="region of interest" description="Disordered" evidence="1">
    <location>
        <begin position="199"/>
        <end position="242"/>
    </location>
</feature>
<dbReference type="EMBL" id="CAMPGE010014536">
    <property type="protein sequence ID" value="CAI2373204.1"/>
    <property type="molecule type" value="Genomic_DNA"/>
</dbReference>
<accession>A0AAD2CW76</accession>
<comment type="caution">
    <text evidence="2">The sequence shown here is derived from an EMBL/GenBank/DDBJ whole genome shotgun (WGS) entry which is preliminary data.</text>
</comment>
<protein>
    <submittedName>
        <fullName evidence="2">Uncharacterized protein</fullName>
    </submittedName>
</protein>
<proteinExistence type="predicted"/>
<name>A0AAD2CW76_EUPCR</name>
<gene>
    <name evidence="2" type="ORF">ECRASSUSDP1_LOCUS14544</name>
</gene>
<evidence type="ECO:0000313" key="3">
    <source>
        <dbReference type="Proteomes" id="UP001295684"/>
    </source>
</evidence>
<reference evidence="2" key="1">
    <citation type="submission" date="2023-07" db="EMBL/GenBank/DDBJ databases">
        <authorList>
            <consortium name="AG Swart"/>
            <person name="Singh M."/>
            <person name="Singh A."/>
            <person name="Seah K."/>
            <person name="Emmerich C."/>
        </authorList>
    </citation>
    <scope>NUCLEOTIDE SEQUENCE</scope>
    <source>
        <strain evidence="2">DP1</strain>
    </source>
</reference>
<keyword evidence="3" id="KW-1185">Reference proteome</keyword>
<dbReference type="Proteomes" id="UP001295684">
    <property type="component" value="Unassembled WGS sequence"/>
</dbReference>